<dbReference type="PANTHER" id="PTHR43685">
    <property type="entry name" value="GLYCOSYLTRANSFERASE"/>
    <property type="match status" value="1"/>
</dbReference>
<dbReference type="Proteomes" id="UP000700908">
    <property type="component" value="Unassembled WGS sequence"/>
</dbReference>
<dbReference type="Pfam" id="PF00535">
    <property type="entry name" value="Glycos_transf_2"/>
    <property type="match status" value="1"/>
</dbReference>
<dbReference type="RefSeq" id="WP_222198867.1">
    <property type="nucleotide sequence ID" value="NZ_JAIMFO010000004.1"/>
</dbReference>
<evidence type="ECO:0000313" key="3">
    <source>
        <dbReference type="Proteomes" id="UP000700908"/>
    </source>
</evidence>
<comment type="caution">
    <text evidence="2">The sequence shown here is derived from an EMBL/GenBank/DDBJ whole genome shotgun (WGS) entry which is preliminary data.</text>
</comment>
<organism evidence="2 3">
    <name type="scientific">Collinsella ureilytica</name>
    <dbReference type="NCBI Taxonomy" id="2869515"/>
    <lineage>
        <taxon>Bacteria</taxon>
        <taxon>Bacillati</taxon>
        <taxon>Actinomycetota</taxon>
        <taxon>Coriobacteriia</taxon>
        <taxon>Coriobacteriales</taxon>
        <taxon>Coriobacteriaceae</taxon>
        <taxon>Collinsella</taxon>
    </lineage>
</organism>
<feature type="domain" description="Glycosyltransferase 2-like" evidence="1">
    <location>
        <begin position="12"/>
        <end position="108"/>
    </location>
</feature>
<dbReference type="InterPro" id="IPR029044">
    <property type="entry name" value="Nucleotide-diphossugar_trans"/>
</dbReference>
<evidence type="ECO:0000313" key="2">
    <source>
        <dbReference type="EMBL" id="MBY4797135.1"/>
    </source>
</evidence>
<reference evidence="2 3" key="1">
    <citation type="submission" date="2021-08" db="EMBL/GenBank/DDBJ databases">
        <title>Collinsella faecalis sp. nov. isolated from swine faeces.</title>
        <authorList>
            <person name="Oh B.S."/>
            <person name="Lee J.H."/>
        </authorList>
    </citation>
    <scope>NUCLEOTIDE SEQUENCE [LARGE SCALE GENOMIC DNA]</scope>
    <source>
        <strain evidence="2 3">AGMB00827</strain>
    </source>
</reference>
<dbReference type="EMBL" id="JAIMFO010000004">
    <property type="protein sequence ID" value="MBY4797135.1"/>
    <property type="molecule type" value="Genomic_DNA"/>
</dbReference>
<sequence length="366" mass="40043">MARTGVKKPRISVVLPVTHAGQSIARTIESIQNQSFREFELLVVEEGSSRYEISFARRAAEHDIRIEVLERSANKTLVQAGVLAARASQIMVMEAGDWIGPDFLQAQLVAEASSRPSVTVPAAEGLDNPSAPGLHVLVPERVSQHAQTDRDVHTRALPSRPHTDVQHARQAFMELIASGMLNQGTGVLMPAAAAQQAAEQGAADAFELLVAVAQNLDSLSLVHDARYNDGVMQRKPVRFDAELYGRCERHHMLLADLVARWDLLDDPATVEALHRHHLLDVISCIENACAPTAALTAPERRRLVQRMIDTASTRISIEKLRSSSREFGPMFGAIACRSVLACCMGAWIHGLTERFFTPFSLEGSPA</sequence>
<dbReference type="InterPro" id="IPR001173">
    <property type="entry name" value="Glyco_trans_2-like"/>
</dbReference>
<protein>
    <submittedName>
        <fullName evidence="2">Glycosyltransferase family 2 protein</fullName>
    </submittedName>
</protein>
<dbReference type="Gene3D" id="3.90.550.10">
    <property type="entry name" value="Spore Coat Polysaccharide Biosynthesis Protein SpsA, Chain A"/>
    <property type="match status" value="1"/>
</dbReference>
<keyword evidence="3" id="KW-1185">Reference proteome</keyword>
<accession>A0ABS7ML64</accession>
<evidence type="ECO:0000259" key="1">
    <source>
        <dbReference type="Pfam" id="PF00535"/>
    </source>
</evidence>
<dbReference type="InterPro" id="IPR050834">
    <property type="entry name" value="Glycosyltransf_2"/>
</dbReference>
<gene>
    <name evidence="2" type="ORF">K6V98_01990</name>
</gene>
<name>A0ABS7ML64_9ACTN</name>
<dbReference type="SUPFAM" id="SSF53448">
    <property type="entry name" value="Nucleotide-diphospho-sugar transferases"/>
    <property type="match status" value="1"/>
</dbReference>
<dbReference type="CDD" id="cd00761">
    <property type="entry name" value="Glyco_tranf_GTA_type"/>
    <property type="match status" value="1"/>
</dbReference>
<dbReference type="PANTHER" id="PTHR43685:SF2">
    <property type="entry name" value="GLYCOSYLTRANSFERASE 2-LIKE DOMAIN-CONTAINING PROTEIN"/>
    <property type="match status" value="1"/>
</dbReference>
<proteinExistence type="predicted"/>